<evidence type="ECO:0000313" key="4">
    <source>
        <dbReference type="Proteomes" id="UP000029738"/>
    </source>
</evidence>
<dbReference type="AlphaFoldDB" id="A0A8S9T372"/>
<dbReference type="PANTHER" id="PTHR39085:SF1">
    <property type="entry name" value="SLL0924 PROTEIN"/>
    <property type="match status" value="1"/>
</dbReference>
<feature type="compositionally biased region" description="Basic and acidic residues" evidence="1">
    <location>
        <begin position="207"/>
        <end position="220"/>
    </location>
</feature>
<sequence>MPSGRTHDRITLWALPLVTGVTFWQTKSGNLTLLVAGGFLFGGLMFGPDLDIYSRHYQRWGFLRFIWLPYQKSLRHRSFLSHGPIIGTTLRVIYLSTLVAILGILVIVVGEKLWNLQLDWQILHKNTANTLFNYSRELLALFFGLEIGAMSHSLSDWSGSAYKRVKKQGVSGLLPRGKMKKSKVKRGTRRQGGAGDKGTRGTRKKGSREAGEQGSREAKK</sequence>
<comment type="caution">
    <text evidence="3">The sequence shown here is derived from an EMBL/GenBank/DDBJ whole genome shotgun (WGS) entry which is preliminary data.</text>
</comment>
<feature type="transmembrane region" description="Helical" evidence="2">
    <location>
        <begin position="92"/>
        <end position="110"/>
    </location>
</feature>
<feature type="region of interest" description="Disordered" evidence="1">
    <location>
        <begin position="174"/>
        <end position="220"/>
    </location>
</feature>
<protein>
    <submittedName>
        <fullName evidence="3">Metal-binding protein</fullName>
    </submittedName>
</protein>
<dbReference type="InterPro" id="IPR019250">
    <property type="entry name" value="DUF2227_metal-bd"/>
</dbReference>
<dbReference type="Proteomes" id="UP000029738">
    <property type="component" value="Unassembled WGS sequence"/>
</dbReference>
<dbReference type="EMBL" id="JHEG04000001">
    <property type="protein sequence ID" value="KAF3885999.1"/>
    <property type="molecule type" value="Genomic_DNA"/>
</dbReference>
<reference evidence="3" key="2">
    <citation type="submission" date="2019-11" db="EMBL/GenBank/DDBJ databases">
        <title>Improved Assembly of Tolypothrix boutellei genome.</title>
        <authorList>
            <person name="Sarangi A.N."/>
            <person name="Mukherjee M."/>
            <person name="Ghosh S."/>
            <person name="Singh D."/>
            <person name="Das A."/>
            <person name="Kant S."/>
            <person name="Prusty A."/>
            <person name="Tripathy S."/>
        </authorList>
    </citation>
    <scope>NUCLEOTIDE SEQUENCE</scope>
    <source>
        <strain evidence="3">VB521301</strain>
    </source>
</reference>
<dbReference type="PANTHER" id="PTHR39085">
    <property type="entry name" value="SLL0924 PROTEIN"/>
    <property type="match status" value="1"/>
</dbReference>
<proteinExistence type="predicted"/>
<feature type="compositionally biased region" description="Basic residues" evidence="1">
    <location>
        <begin position="177"/>
        <end position="189"/>
    </location>
</feature>
<evidence type="ECO:0000256" key="1">
    <source>
        <dbReference type="SAM" id="MobiDB-lite"/>
    </source>
</evidence>
<reference evidence="3" key="1">
    <citation type="journal article" date="2015" name="Genome Announc.">
        <title>Draft Genome Sequence of Tolypothrix boutellei Strain VB521301.</title>
        <authorList>
            <person name="Chandrababunaidu M.M."/>
            <person name="Singh D."/>
            <person name="Sen D."/>
            <person name="Bhan S."/>
            <person name="Das S."/>
            <person name="Gupta A."/>
            <person name="Adhikary S.P."/>
            <person name="Tripathy S."/>
        </authorList>
    </citation>
    <scope>NUCLEOTIDE SEQUENCE</scope>
    <source>
        <strain evidence="3">VB521301</strain>
    </source>
</reference>
<keyword evidence="2" id="KW-0812">Transmembrane</keyword>
<name>A0A8S9T372_9CYAN</name>
<dbReference type="RefSeq" id="WP_050045682.1">
    <property type="nucleotide sequence ID" value="NZ_JHEG04000001.1"/>
</dbReference>
<evidence type="ECO:0000256" key="2">
    <source>
        <dbReference type="SAM" id="Phobius"/>
    </source>
</evidence>
<evidence type="ECO:0000313" key="3">
    <source>
        <dbReference type="EMBL" id="KAF3885999.1"/>
    </source>
</evidence>
<dbReference type="Pfam" id="PF09988">
    <property type="entry name" value="DUF2227"/>
    <property type="match status" value="1"/>
</dbReference>
<keyword evidence="4" id="KW-1185">Reference proteome</keyword>
<organism evidence="3 4">
    <name type="scientific">Tolypothrix bouteillei VB521301</name>
    <dbReference type="NCBI Taxonomy" id="1479485"/>
    <lineage>
        <taxon>Bacteria</taxon>
        <taxon>Bacillati</taxon>
        <taxon>Cyanobacteriota</taxon>
        <taxon>Cyanophyceae</taxon>
        <taxon>Nostocales</taxon>
        <taxon>Tolypothrichaceae</taxon>
        <taxon>Tolypothrix</taxon>
    </lineage>
</organism>
<gene>
    <name evidence="3" type="ORF">DA73_0400011350</name>
</gene>
<dbReference type="OrthoDB" id="69351at2"/>
<keyword evidence="2" id="KW-1133">Transmembrane helix</keyword>
<feature type="transmembrane region" description="Helical" evidence="2">
    <location>
        <begin position="31"/>
        <end position="50"/>
    </location>
</feature>
<accession>A0A8S9T372</accession>
<keyword evidence="2" id="KW-0472">Membrane</keyword>